<organism evidence="2 3">
    <name type="scientific">Aquirufa nivalisilvae</name>
    <dbReference type="NCBI Taxonomy" id="2516557"/>
    <lineage>
        <taxon>Bacteria</taxon>
        <taxon>Pseudomonadati</taxon>
        <taxon>Bacteroidota</taxon>
        <taxon>Cytophagia</taxon>
        <taxon>Cytophagales</taxon>
        <taxon>Flectobacillaceae</taxon>
        <taxon>Aquirufa</taxon>
    </lineage>
</organism>
<dbReference type="RefSeq" id="WP_109322627.1">
    <property type="nucleotide sequence ID" value="NZ_CP029346.1"/>
</dbReference>
<keyword evidence="3" id="KW-1185">Reference proteome</keyword>
<accession>A0A2S2DV25</accession>
<name>A0A2S2DV25_9BACT</name>
<evidence type="ECO:0000313" key="3">
    <source>
        <dbReference type="Proteomes" id="UP000245468"/>
    </source>
</evidence>
<dbReference type="EMBL" id="CP029346">
    <property type="protein sequence ID" value="AWL08910.1"/>
    <property type="molecule type" value="Genomic_DNA"/>
</dbReference>
<evidence type="ECO:0000313" key="2">
    <source>
        <dbReference type="EMBL" id="AWL08910.1"/>
    </source>
</evidence>
<feature type="transmembrane region" description="Helical" evidence="1">
    <location>
        <begin position="117"/>
        <end position="138"/>
    </location>
</feature>
<sequence>MLKKHVVLIGIILSSILLLIATQYYPGGSMSNKNSIGFDWTKNFISNLFAENAINGNENPARYWAYFGMIFLSLSLTAFFVQFSTKISHKGSRLIVRYLGSLGMMFTFLIVTSYHDLMVILSSTLFLVCLFYITVFIFKTKQHFLKLLCVICLLIFYTTLYLYGAGAFDILPVMQKLTFVSVISLVLTLQYRCTL</sequence>
<feature type="transmembrane region" description="Helical" evidence="1">
    <location>
        <begin position="63"/>
        <end position="83"/>
    </location>
</feature>
<dbReference type="AlphaFoldDB" id="A0A2S2DV25"/>
<keyword evidence="1" id="KW-0812">Transmembrane</keyword>
<keyword evidence="1" id="KW-1133">Transmembrane helix</keyword>
<feature type="transmembrane region" description="Helical" evidence="1">
    <location>
        <begin position="7"/>
        <end position="25"/>
    </location>
</feature>
<dbReference type="Proteomes" id="UP000245468">
    <property type="component" value="Chromosome"/>
</dbReference>
<evidence type="ECO:0008006" key="4">
    <source>
        <dbReference type="Google" id="ProtNLM"/>
    </source>
</evidence>
<feature type="transmembrane region" description="Helical" evidence="1">
    <location>
        <begin position="95"/>
        <end position="111"/>
    </location>
</feature>
<dbReference type="KEGG" id="psez:HME7025_01046"/>
<proteinExistence type="predicted"/>
<evidence type="ECO:0000256" key="1">
    <source>
        <dbReference type="SAM" id="Phobius"/>
    </source>
</evidence>
<dbReference type="OrthoDB" id="7067097at2"/>
<feature type="transmembrane region" description="Helical" evidence="1">
    <location>
        <begin position="170"/>
        <end position="189"/>
    </location>
</feature>
<protein>
    <recommendedName>
        <fullName evidence="4">DUF998 domain-containing protein</fullName>
    </recommendedName>
</protein>
<feature type="transmembrane region" description="Helical" evidence="1">
    <location>
        <begin position="145"/>
        <end position="164"/>
    </location>
</feature>
<gene>
    <name evidence="2" type="ORF">HME7025_01046</name>
</gene>
<reference evidence="3" key="1">
    <citation type="submission" date="2018-05" db="EMBL/GenBank/DDBJ databases">
        <title>Pseudarcicella sp. HME7025 Genome sequencing and assembly.</title>
        <authorList>
            <person name="Kim H."/>
            <person name="Kang H."/>
            <person name="Joh K."/>
        </authorList>
    </citation>
    <scope>NUCLEOTIDE SEQUENCE [LARGE SCALE GENOMIC DNA]</scope>
    <source>
        <strain evidence="3">HME7025</strain>
    </source>
</reference>
<keyword evidence="1" id="KW-0472">Membrane</keyword>